<feature type="compositionally biased region" description="Basic and acidic residues" evidence="1">
    <location>
        <begin position="1"/>
        <end position="17"/>
    </location>
</feature>
<dbReference type="AlphaFoldDB" id="A0A2K9DXU1"/>
<dbReference type="Proteomes" id="UP000233276">
    <property type="component" value="Chromosome"/>
</dbReference>
<organism evidence="2 3">
    <name type="scientific">Microbacterium hominis</name>
    <dbReference type="NCBI Taxonomy" id="162426"/>
    <lineage>
        <taxon>Bacteria</taxon>
        <taxon>Bacillati</taxon>
        <taxon>Actinomycetota</taxon>
        <taxon>Actinomycetes</taxon>
        <taxon>Micrococcales</taxon>
        <taxon>Microbacteriaceae</taxon>
        <taxon>Microbacterium</taxon>
    </lineage>
</organism>
<dbReference type="GO" id="GO:0016740">
    <property type="term" value="F:transferase activity"/>
    <property type="evidence" value="ECO:0007669"/>
    <property type="project" value="UniProtKB-KW"/>
</dbReference>
<keyword evidence="2" id="KW-0808">Transferase</keyword>
<reference evidence="2 3" key="1">
    <citation type="submission" date="2017-12" db="EMBL/GenBank/DDBJ databases">
        <title>Isolation and characterization of estrogens degradatiion strain Microbacterium hominis SJTG1.</title>
        <authorList>
            <person name="Xiong W."/>
            <person name="Yin C."/>
            <person name="Zheng D."/>
            <person name="Liang R."/>
        </authorList>
    </citation>
    <scope>NUCLEOTIDE SEQUENCE [LARGE SCALE GENOMIC DNA]</scope>
    <source>
        <strain evidence="2 3">SJTG1</strain>
    </source>
</reference>
<protein>
    <submittedName>
        <fullName evidence="2">Nucleotidyl transferase AbiEii/AbiGii toxin family protein</fullName>
    </submittedName>
</protein>
<dbReference type="InterPro" id="IPR014942">
    <property type="entry name" value="AbiEii"/>
</dbReference>
<dbReference type="KEGG" id="mhos:CXR34_08235"/>
<dbReference type="EMBL" id="CP025299">
    <property type="protein sequence ID" value="AUG29453.1"/>
    <property type="molecule type" value="Genomic_DNA"/>
</dbReference>
<dbReference type="RefSeq" id="WP_016464848.1">
    <property type="nucleotide sequence ID" value="NZ_CP025299.1"/>
</dbReference>
<accession>A0A2K9DXU1</accession>
<name>A0A2K9DXU1_9MICO</name>
<feature type="region of interest" description="Disordered" evidence="1">
    <location>
        <begin position="1"/>
        <end position="31"/>
    </location>
</feature>
<evidence type="ECO:0000313" key="2">
    <source>
        <dbReference type="EMBL" id="AUG29453.1"/>
    </source>
</evidence>
<gene>
    <name evidence="2" type="ORF">CXR34_08235</name>
</gene>
<dbReference type="Pfam" id="PF08843">
    <property type="entry name" value="AbiEii"/>
    <property type="match status" value="1"/>
</dbReference>
<sequence length="279" mass="30697">MWDESKHPRTGDGRFDVAKNPAPESPLAGEGPVSVEDQMLDVEFQFGVGPEQVKRDHLISHALAAIANSGTEDVVFFGGTALSRTLLTDLRLSEDIDLIALGDRGEISDRIEQSLDRALRRPFGRVTFTPRLRDARHPEPSVMTAGGIRVQIQLLSAEGYPPWPTEVVDIEQRYADAPPARMRVLTPEGFVASKLSAWVDREAPRDLYDLWALTQRGNITPEAAALFGKYGPFTSTRGISFVRVPTDAEWDAALDHQCIVGVRPREAAEMVQAALNDLG</sequence>
<dbReference type="Gene3D" id="3.10.450.620">
    <property type="entry name" value="JHP933, nucleotidyltransferase-like core domain"/>
    <property type="match status" value="1"/>
</dbReference>
<evidence type="ECO:0000256" key="1">
    <source>
        <dbReference type="SAM" id="MobiDB-lite"/>
    </source>
</evidence>
<evidence type="ECO:0000313" key="3">
    <source>
        <dbReference type="Proteomes" id="UP000233276"/>
    </source>
</evidence>
<proteinExistence type="predicted"/>